<dbReference type="RefSeq" id="XP_009169544.1">
    <property type="nucleotide sequence ID" value="XM_009171280.1"/>
</dbReference>
<evidence type="ECO:0000313" key="2">
    <source>
        <dbReference type="Proteomes" id="UP000054324"/>
    </source>
</evidence>
<gene>
    <name evidence="1" type="ORF">T265_06102</name>
</gene>
<accession>A0A074ZID9</accession>
<sequence length="166" mass="18756">MVLKTEAVKTVIDGLRREASRIPGRIFAKSLCTPIKRQYTRFRLRNSGDAEATAPGYAEVGIVLSERAEASFLDWISVDTRLCPVRLAKSYEFSEQQKSLDNVVPTNKPALNPNRPHRRQLSVARVDHRPQLLLEHYRGLRPCTCTLLLFIALFGCTQNAHTSLSH</sequence>
<dbReference type="KEGG" id="ovi:T265_06102"/>
<dbReference type="OrthoDB" id="6278246at2759"/>
<name>A0A074ZID9_OPIVI</name>
<keyword evidence="2" id="KW-1185">Reference proteome</keyword>
<protein>
    <submittedName>
        <fullName evidence="1">Uncharacterized protein</fullName>
    </submittedName>
</protein>
<dbReference type="CTD" id="20320284"/>
<organism evidence="1 2">
    <name type="scientific">Opisthorchis viverrini</name>
    <name type="common">Southeast Asian liver fluke</name>
    <dbReference type="NCBI Taxonomy" id="6198"/>
    <lineage>
        <taxon>Eukaryota</taxon>
        <taxon>Metazoa</taxon>
        <taxon>Spiralia</taxon>
        <taxon>Lophotrochozoa</taxon>
        <taxon>Platyhelminthes</taxon>
        <taxon>Trematoda</taxon>
        <taxon>Digenea</taxon>
        <taxon>Opisthorchiida</taxon>
        <taxon>Opisthorchiata</taxon>
        <taxon>Opisthorchiidae</taxon>
        <taxon>Opisthorchis</taxon>
    </lineage>
</organism>
<dbReference type="EMBL" id="KL596740">
    <property type="protein sequence ID" value="KER26741.1"/>
    <property type="molecule type" value="Genomic_DNA"/>
</dbReference>
<evidence type="ECO:0000313" key="1">
    <source>
        <dbReference type="EMBL" id="KER26741.1"/>
    </source>
</evidence>
<dbReference type="AlphaFoldDB" id="A0A074ZID9"/>
<reference evidence="1 2" key="1">
    <citation type="submission" date="2013-11" db="EMBL/GenBank/DDBJ databases">
        <title>Opisthorchis viverrini - life in the bile duct.</title>
        <authorList>
            <person name="Young N.D."/>
            <person name="Nagarajan N."/>
            <person name="Lin S.J."/>
            <person name="Korhonen P.K."/>
            <person name="Jex A.R."/>
            <person name="Hall R.S."/>
            <person name="Safavi-Hemami H."/>
            <person name="Kaewkong W."/>
            <person name="Bertrand D."/>
            <person name="Gao S."/>
            <person name="Seet Q."/>
            <person name="Wongkham S."/>
            <person name="Teh B.T."/>
            <person name="Wongkham C."/>
            <person name="Intapan P.M."/>
            <person name="Maleewong W."/>
            <person name="Yang X."/>
            <person name="Hu M."/>
            <person name="Wang Z."/>
            <person name="Hofmann A."/>
            <person name="Sternberg P.W."/>
            <person name="Tan P."/>
            <person name="Wang J."/>
            <person name="Gasser R.B."/>
        </authorList>
    </citation>
    <scope>NUCLEOTIDE SEQUENCE [LARGE SCALE GENOMIC DNA]</scope>
</reference>
<dbReference type="GeneID" id="20320284"/>
<dbReference type="Proteomes" id="UP000054324">
    <property type="component" value="Unassembled WGS sequence"/>
</dbReference>
<proteinExistence type="predicted"/>